<dbReference type="Proteomes" id="UP000186895">
    <property type="component" value="Unassembled WGS sequence"/>
</dbReference>
<dbReference type="RefSeq" id="WP_010324497.1">
    <property type="nucleotide sequence ID" value="NZ_FTMN01000011.1"/>
</dbReference>
<evidence type="ECO:0000313" key="2">
    <source>
        <dbReference type="Proteomes" id="UP000186895"/>
    </source>
</evidence>
<dbReference type="eggNOG" id="ENOG5033HRT">
    <property type="taxonomic scope" value="Bacteria"/>
</dbReference>
<organism evidence="1 2">
    <name type="scientific">Marinobacterium stanieri</name>
    <dbReference type="NCBI Taxonomy" id="49186"/>
    <lineage>
        <taxon>Bacteria</taxon>
        <taxon>Pseudomonadati</taxon>
        <taxon>Pseudomonadota</taxon>
        <taxon>Gammaproteobacteria</taxon>
        <taxon>Oceanospirillales</taxon>
        <taxon>Oceanospirillaceae</taxon>
        <taxon>Marinobacterium</taxon>
    </lineage>
</organism>
<reference evidence="1 2" key="1">
    <citation type="submission" date="2017-01" db="EMBL/GenBank/DDBJ databases">
        <authorList>
            <person name="Mah S.A."/>
            <person name="Swanson W.J."/>
            <person name="Moy G.W."/>
            <person name="Vacquier V.D."/>
        </authorList>
    </citation>
    <scope>NUCLEOTIDE SEQUENCE [LARGE SCALE GENOMIC DNA]</scope>
    <source>
        <strain evidence="1 2">DSM 7027</strain>
    </source>
</reference>
<dbReference type="AlphaFoldDB" id="A0A1N6WRL9"/>
<gene>
    <name evidence="1" type="ORF">SAMN05421647_111122</name>
</gene>
<proteinExistence type="predicted"/>
<accession>A0A1N6WRL9</accession>
<dbReference type="EMBL" id="FTMN01000011">
    <property type="protein sequence ID" value="SIQ92687.1"/>
    <property type="molecule type" value="Genomic_DNA"/>
</dbReference>
<evidence type="ECO:0000313" key="1">
    <source>
        <dbReference type="EMBL" id="SIQ92687.1"/>
    </source>
</evidence>
<protein>
    <submittedName>
        <fullName evidence="1">Uncharacterized protein</fullName>
    </submittedName>
</protein>
<dbReference type="InterPro" id="IPR058059">
    <property type="entry name" value="PA3496-like"/>
</dbReference>
<dbReference type="NCBIfam" id="NF046101">
    <property type="entry name" value="PA3496_fam"/>
    <property type="match status" value="1"/>
</dbReference>
<name>A0A1N6WRL9_9GAMM</name>
<sequence length="69" mass="8578">MLIRKEQDLDPIQTEVFDIMVGYDVEEKNRRKQHATRRLLEARRAIERRREDKELSTWLDEESWFEENE</sequence>
<keyword evidence="2" id="KW-1185">Reference proteome</keyword>